<organism evidence="1 2">
    <name type="scientific">Puniceibacterium sediminis</name>
    <dbReference type="NCBI Taxonomy" id="1608407"/>
    <lineage>
        <taxon>Bacteria</taxon>
        <taxon>Pseudomonadati</taxon>
        <taxon>Pseudomonadota</taxon>
        <taxon>Alphaproteobacteria</taxon>
        <taxon>Rhodobacterales</taxon>
        <taxon>Paracoccaceae</taxon>
        <taxon>Puniceibacterium</taxon>
    </lineage>
</organism>
<evidence type="ECO:0000313" key="2">
    <source>
        <dbReference type="Proteomes" id="UP000198417"/>
    </source>
</evidence>
<dbReference type="AlphaFoldDB" id="A0A238UXQ3"/>
<reference evidence="1 2" key="1">
    <citation type="submission" date="2017-06" db="EMBL/GenBank/DDBJ databases">
        <authorList>
            <person name="Kim H.J."/>
            <person name="Triplett B.A."/>
        </authorList>
    </citation>
    <scope>NUCLEOTIDE SEQUENCE [LARGE SCALE GENOMIC DNA]</scope>
    <source>
        <strain evidence="1 2">DSM 29052</strain>
    </source>
</reference>
<gene>
    <name evidence="1" type="ORF">SAMN06265370_101193</name>
</gene>
<keyword evidence="2" id="KW-1185">Reference proteome</keyword>
<evidence type="ECO:0000313" key="1">
    <source>
        <dbReference type="EMBL" id="SNR26123.1"/>
    </source>
</evidence>
<protein>
    <submittedName>
        <fullName evidence="1">Uncharacterized protein</fullName>
    </submittedName>
</protein>
<proteinExistence type="predicted"/>
<accession>A0A238UXQ3</accession>
<name>A0A238UXQ3_9RHOB</name>
<sequence length="134" mass="14754">MATVSRVNLRIEDAGKNSSRVHLSYRICFSHCEAMAGSTFVENVTLRGDDPVWDDHLITLRNGCIRAQNGCIDREITRVVSNSVLDEDPDTIIFGWVIGNKDEIYGRVRLTPFAPTGSRGDSNIVSANFGPAGR</sequence>
<dbReference type="EMBL" id="FZNN01000001">
    <property type="protein sequence ID" value="SNR26123.1"/>
    <property type="molecule type" value="Genomic_DNA"/>
</dbReference>
<dbReference type="Proteomes" id="UP000198417">
    <property type="component" value="Unassembled WGS sequence"/>
</dbReference>
<dbReference type="RefSeq" id="WP_089268642.1">
    <property type="nucleotide sequence ID" value="NZ_FZNN01000001.1"/>
</dbReference>
<dbReference type="OrthoDB" id="7847572at2"/>